<feature type="compositionally biased region" description="Polar residues" evidence="2">
    <location>
        <begin position="35"/>
        <end position="45"/>
    </location>
</feature>
<accession>A0AAJ0C6K6</accession>
<protein>
    <submittedName>
        <fullName evidence="4">CBF/Mak21 family-domain-containing protein</fullName>
    </submittedName>
</protein>
<evidence type="ECO:0000259" key="3">
    <source>
        <dbReference type="Pfam" id="PF03914"/>
    </source>
</evidence>
<dbReference type="PANTHER" id="PTHR12048">
    <property type="entry name" value="CCAAT-BINDING FACTOR-RELATED"/>
    <property type="match status" value="1"/>
</dbReference>
<dbReference type="Pfam" id="PF03914">
    <property type="entry name" value="CBF"/>
    <property type="match status" value="1"/>
</dbReference>
<feature type="region of interest" description="Disordered" evidence="2">
    <location>
        <begin position="525"/>
        <end position="545"/>
    </location>
</feature>
<feature type="compositionally biased region" description="Acidic residues" evidence="2">
    <location>
        <begin position="881"/>
        <end position="895"/>
    </location>
</feature>
<reference evidence="4" key="1">
    <citation type="submission" date="2023-06" db="EMBL/GenBank/DDBJ databases">
        <title>Genome-scale phylogeny and comparative genomics of the fungal order Sordariales.</title>
        <authorList>
            <consortium name="Lawrence Berkeley National Laboratory"/>
            <person name="Hensen N."/>
            <person name="Bonometti L."/>
            <person name="Westerberg I."/>
            <person name="Brannstrom I.O."/>
            <person name="Guillou S."/>
            <person name="Cros-Aarteil S."/>
            <person name="Calhoun S."/>
            <person name="Haridas S."/>
            <person name="Kuo A."/>
            <person name="Mondo S."/>
            <person name="Pangilinan J."/>
            <person name="Riley R."/>
            <person name="Labutti K."/>
            <person name="Andreopoulos B."/>
            <person name="Lipzen A."/>
            <person name="Chen C."/>
            <person name="Yanf M."/>
            <person name="Daum C."/>
            <person name="Ng V."/>
            <person name="Clum A."/>
            <person name="Steindorff A."/>
            <person name="Ohm R."/>
            <person name="Martin F."/>
            <person name="Silar P."/>
            <person name="Natvig D."/>
            <person name="Lalanne C."/>
            <person name="Gautier V."/>
            <person name="Ament-Velasquez S.L."/>
            <person name="Kruys A."/>
            <person name="Hutchinson M.I."/>
            <person name="Powell A.J."/>
            <person name="Barry K."/>
            <person name="Miller A.N."/>
            <person name="Grigoriev I.V."/>
            <person name="Debuchy R."/>
            <person name="Gladieux P."/>
            <person name="Thoren M.H."/>
            <person name="Johannesson H."/>
        </authorList>
    </citation>
    <scope>NUCLEOTIDE SEQUENCE</scope>
    <source>
        <strain evidence="4">8032-3</strain>
    </source>
</reference>
<dbReference type="GeneID" id="85310341"/>
<dbReference type="InterPro" id="IPR040155">
    <property type="entry name" value="CEBPZ/Mak21-like"/>
</dbReference>
<evidence type="ECO:0000256" key="2">
    <source>
        <dbReference type="SAM" id="MobiDB-lite"/>
    </source>
</evidence>
<feature type="region of interest" description="Disordered" evidence="2">
    <location>
        <begin position="870"/>
        <end position="1021"/>
    </location>
</feature>
<comment type="caution">
    <text evidence="4">The sequence shown here is derived from an EMBL/GenBank/DDBJ whole genome shotgun (WGS) entry which is preliminary data.</text>
</comment>
<dbReference type="PANTHER" id="PTHR12048:SF0">
    <property type="entry name" value="CCAAT_ENHANCER-BINDING PROTEIN ZETA"/>
    <property type="match status" value="1"/>
</dbReference>
<organism evidence="4 5">
    <name type="scientific">Phialemonium atrogriseum</name>
    <dbReference type="NCBI Taxonomy" id="1093897"/>
    <lineage>
        <taxon>Eukaryota</taxon>
        <taxon>Fungi</taxon>
        <taxon>Dikarya</taxon>
        <taxon>Ascomycota</taxon>
        <taxon>Pezizomycotina</taxon>
        <taxon>Sordariomycetes</taxon>
        <taxon>Sordariomycetidae</taxon>
        <taxon>Cephalothecales</taxon>
        <taxon>Cephalothecaceae</taxon>
        <taxon>Phialemonium</taxon>
    </lineage>
</organism>
<feature type="compositionally biased region" description="Acidic residues" evidence="2">
    <location>
        <begin position="907"/>
        <end position="939"/>
    </location>
</feature>
<dbReference type="EMBL" id="MU839001">
    <property type="protein sequence ID" value="KAK1769908.1"/>
    <property type="molecule type" value="Genomic_DNA"/>
</dbReference>
<feature type="compositionally biased region" description="Acidic residues" evidence="2">
    <location>
        <begin position="949"/>
        <end position="982"/>
    </location>
</feature>
<gene>
    <name evidence="4" type="ORF">QBC33DRAFT_529547</name>
</gene>
<proteinExistence type="inferred from homology"/>
<dbReference type="InterPro" id="IPR016024">
    <property type="entry name" value="ARM-type_fold"/>
</dbReference>
<feature type="region of interest" description="Disordered" evidence="2">
    <location>
        <begin position="146"/>
        <end position="201"/>
    </location>
</feature>
<dbReference type="InterPro" id="IPR005612">
    <property type="entry name" value="CCAAT-binding_factor"/>
</dbReference>
<keyword evidence="5" id="KW-1185">Reference proteome</keyword>
<dbReference type="AlphaFoldDB" id="A0AAJ0C6K6"/>
<feature type="domain" description="CCAAT-binding factor" evidence="3">
    <location>
        <begin position="592"/>
        <end position="770"/>
    </location>
</feature>
<name>A0AAJ0C6K6_9PEZI</name>
<evidence type="ECO:0000256" key="1">
    <source>
        <dbReference type="ARBA" id="ARBA00007797"/>
    </source>
</evidence>
<sequence>MAPTNRKDKKPKSAKPGFDEAALNKSIAKLDKTLATPNGTGQNDQNGKRKRKDTPAEAPKSKKRQTVAAESDSKKEKGKAKRAGKPSSDSLLEEIKALGGNEDDLALIANIDSDAEGGEDELQEFGVEGGFDDTLKNELAKFASSLGFQNVRKDDDVETEESEEEASEPEDEIKPLPLPPPTQDESRKGKNAGRLTFDPRPDWHAFSTEHLSAPISDDTKQYSAAIAGLKAYAQTLLEEDAAIYGSKQSSSSTQKFMSTIMSSGTLSDKVSALTLGIQESPVHTIKASENLINLAGKKSRGQAIAALGALVDLMGNGVVLPSDRRLRPFQSQPGLIGSLQQTSTRTWAVGQRLPGNVSKAHLIMWAYENWLKDAYFRIIQLLEVWCGDEVVYSRSRALDFAFGLLKDKPEQEANLLRLLVNKLGDRERKIASRASHLLLQLLNVHPGMKAIVVKTVEEEVLLRPGQSVRSKYFAINTLNQTILSSKEPEIADNLVRIYFEMFLSLLKTGALGGIESFELEKKSKVGSRPKSRKQKPEPGVLGNEQETTQKLVSAVLTGVNRAIPFTMTDDSTLEKHLDTLFRITHSSNFNTSIQALMLVQQLAASKQLAVERFYRTLYESLLDPRLITSSKQALYLNLLYRALKNDLDVRRVKAFVKRMLQVINLHQPSFACGILFLIMELDATFPDLKTLLNEPEEYDSDEEEVYKDVVDGDAEKPEPAADEALAAQKRSQRMYDGRKRDPEYSNADKSCLWEIVPFLTHFHPSVGVFAASLLARQTGLPKPDLANHTLMHFLDKFVYRSPKATETQRGGSIMQPVLASGSASIIAVPGKTGARQQAAVNSASFWNLRPEQVAAEDVFFHKYFAQVGKPGQAAKPKKAEEGDEEEDEEAAEEEIWGALVNSRPEVEGEEGDSDIDMDGFDNDDDDDVSLDMGSDDDVSGGEMGFDDVPSGDDDAFEGIFGESDEEAEPEDEDEDDAADDDTPANRRAKSRQHKKEMKSLPTFASAEDYAEMLAGDDDLDD</sequence>
<dbReference type="GO" id="GO:0005634">
    <property type="term" value="C:nucleus"/>
    <property type="evidence" value="ECO:0007669"/>
    <property type="project" value="UniProtKB-ARBA"/>
</dbReference>
<feature type="compositionally biased region" description="Acidic residues" evidence="2">
    <location>
        <begin position="156"/>
        <end position="171"/>
    </location>
</feature>
<dbReference type="SUPFAM" id="SSF48371">
    <property type="entry name" value="ARM repeat"/>
    <property type="match status" value="1"/>
</dbReference>
<feature type="compositionally biased region" description="Acidic residues" evidence="2">
    <location>
        <begin position="1008"/>
        <end position="1021"/>
    </location>
</feature>
<feature type="compositionally biased region" description="Basic residues" evidence="2">
    <location>
        <begin position="986"/>
        <end position="996"/>
    </location>
</feature>
<feature type="region of interest" description="Disordered" evidence="2">
    <location>
        <begin position="1"/>
        <end position="104"/>
    </location>
</feature>
<evidence type="ECO:0000313" key="5">
    <source>
        <dbReference type="Proteomes" id="UP001244011"/>
    </source>
</evidence>
<dbReference type="Proteomes" id="UP001244011">
    <property type="component" value="Unassembled WGS sequence"/>
</dbReference>
<dbReference type="RefSeq" id="XP_060286121.1">
    <property type="nucleotide sequence ID" value="XM_060427154.1"/>
</dbReference>
<feature type="region of interest" description="Disordered" evidence="2">
    <location>
        <begin position="712"/>
        <end position="742"/>
    </location>
</feature>
<feature type="compositionally biased region" description="Basic and acidic residues" evidence="2">
    <location>
        <begin position="733"/>
        <end position="742"/>
    </location>
</feature>
<comment type="similarity">
    <text evidence="1">Belongs to the CBF/MAK21 family.</text>
</comment>
<evidence type="ECO:0000313" key="4">
    <source>
        <dbReference type="EMBL" id="KAK1769908.1"/>
    </source>
</evidence>